<comment type="function">
    <text evidence="2">Catalyzes the hydrolysis of N(4)-acetylcytidine (ac4C).</text>
</comment>
<evidence type="ECO:0000256" key="1">
    <source>
        <dbReference type="ARBA" id="ARBA00022801"/>
    </source>
</evidence>
<dbReference type="SMART" id="SM01022">
    <property type="entry name" value="ASCH"/>
    <property type="match status" value="1"/>
</dbReference>
<dbReference type="AlphaFoldDB" id="A0A4U9W3A3"/>
<keyword evidence="1 2" id="KW-0378">Hydrolase</keyword>
<sequence length="111" mass="12834">MSREITFFSRFEQDILAGRKTITIRDASEADFQPNEVLRVSRNEDGVFFCYIEVKSVTPVRLNELTHEHAQQENMTLSELKQVIQDIYPGWMNCLSSRLPSADAVCHLTLR</sequence>
<proteinExistence type="inferred from homology"/>
<dbReference type="PANTHER" id="PTHR38088">
    <property type="entry name" value="UCP029143 FAMILY PROTEIN"/>
    <property type="match status" value="1"/>
</dbReference>
<comment type="catalytic activity">
    <reaction evidence="2">
        <text>N(4)-acetylcytidine + H2O = cytidine + acetate + H(+)</text>
        <dbReference type="Rhea" id="RHEA:62932"/>
        <dbReference type="ChEBI" id="CHEBI:15377"/>
        <dbReference type="ChEBI" id="CHEBI:15378"/>
        <dbReference type="ChEBI" id="CHEBI:17562"/>
        <dbReference type="ChEBI" id="CHEBI:30089"/>
        <dbReference type="ChEBI" id="CHEBI:70989"/>
        <dbReference type="EC" id="3.5.1.135"/>
    </reaction>
</comment>
<accession>A0A4U9W3A3</accession>
<comment type="catalytic activity">
    <reaction evidence="2">
        <text>N(4)-acetylcytosine + H2O = cytosine + acetate + H(+)</text>
        <dbReference type="Rhea" id="RHEA:62940"/>
        <dbReference type="ChEBI" id="CHEBI:15377"/>
        <dbReference type="ChEBI" id="CHEBI:15378"/>
        <dbReference type="ChEBI" id="CHEBI:16040"/>
        <dbReference type="ChEBI" id="CHEBI:30089"/>
        <dbReference type="ChEBI" id="CHEBI:146134"/>
        <dbReference type="EC" id="3.5.1.135"/>
    </reaction>
</comment>
<feature type="active site" description="Proton donor" evidence="2">
    <location>
        <position position="73"/>
    </location>
</feature>
<dbReference type="GO" id="GO:0016813">
    <property type="term" value="F:hydrolase activity, acting on carbon-nitrogen (but not peptide) bonds, in linear amidines"/>
    <property type="evidence" value="ECO:0007669"/>
    <property type="project" value="UniProtKB-UniRule"/>
</dbReference>
<feature type="active site" description="Proton acceptor" evidence="2">
    <location>
        <position position="20"/>
    </location>
</feature>
<dbReference type="GO" id="GO:0005829">
    <property type="term" value="C:cytosol"/>
    <property type="evidence" value="ECO:0007669"/>
    <property type="project" value="TreeGrafter"/>
</dbReference>
<dbReference type="HAMAP" id="MF_00684">
    <property type="entry name" value="ac4C_amidohydr"/>
    <property type="match status" value="1"/>
</dbReference>
<gene>
    <name evidence="4" type="primary">yqfB</name>
    <name evidence="4" type="ORF">NCTC12965_06499</name>
</gene>
<evidence type="ECO:0000259" key="3">
    <source>
        <dbReference type="SMART" id="SM01022"/>
    </source>
</evidence>
<dbReference type="EC" id="3.5.1.135" evidence="2"/>
<dbReference type="InterPro" id="IPR008314">
    <property type="entry name" value="AC4CH"/>
</dbReference>
<dbReference type="InterPro" id="IPR007374">
    <property type="entry name" value="ASCH_domain"/>
</dbReference>
<dbReference type="NCBIfam" id="NF003443">
    <property type="entry name" value="PRK04980.1"/>
    <property type="match status" value="1"/>
</dbReference>
<dbReference type="PANTHER" id="PTHR38088:SF2">
    <property type="entry name" value="UCP029143 FAMILY PROTEIN"/>
    <property type="match status" value="1"/>
</dbReference>
<dbReference type="CDD" id="cd06552">
    <property type="entry name" value="ASCH_yqfb_like"/>
    <property type="match status" value="1"/>
</dbReference>
<dbReference type="InterPro" id="IPR015947">
    <property type="entry name" value="PUA-like_sf"/>
</dbReference>
<organism evidence="4">
    <name type="scientific">Serratia fonticola</name>
    <dbReference type="NCBI Taxonomy" id="47917"/>
    <lineage>
        <taxon>Bacteria</taxon>
        <taxon>Pseudomonadati</taxon>
        <taxon>Pseudomonadota</taxon>
        <taxon>Gammaproteobacteria</taxon>
        <taxon>Enterobacterales</taxon>
        <taxon>Yersiniaceae</taxon>
        <taxon>Serratia</taxon>
    </lineage>
</organism>
<comment type="similarity">
    <text evidence="2">Belongs to the N(4)-acetylcytidine amidohydrolase family.</text>
</comment>
<evidence type="ECO:0000313" key="4">
    <source>
        <dbReference type="EMBL" id="VTR53167.1"/>
    </source>
</evidence>
<feature type="active site" description="Nucleophile" evidence="2">
    <location>
        <position position="23"/>
    </location>
</feature>
<protein>
    <recommendedName>
        <fullName evidence="2">N(4)-acetylcytidine amidohydrolase</fullName>
        <shortName evidence="2">ac4C amidohydrolase</shortName>
        <ecNumber evidence="2">3.5.1.135</ecNumber>
    </recommendedName>
</protein>
<reference evidence="4" key="1">
    <citation type="submission" date="2019-05" db="EMBL/GenBank/DDBJ databases">
        <authorList>
            <consortium name="Pathogen Informatics"/>
        </authorList>
    </citation>
    <scope>NUCLEOTIDE SEQUENCE [LARGE SCALE GENOMIC DNA]</scope>
    <source>
        <strain evidence="4">NCTC12965</strain>
    </source>
</reference>
<dbReference type="EMBL" id="CABEEZ010000127">
    <property type="protein sequence ID" value="VTR53167.1"/>
    <property type="molecule type" value="Genomic_DNA"/>
</dbReference>
<dbReference type="SUPFAM" id="SSF88697">
    <property type="entry name" value="PUA domain-like"/>
    <property type="match status" value="1"/>
</dbReference>
<evidence type="ECO:0000256" key="2">
    <source>
        <dbReference type="HAMAP-Rule" id="MF_00684"/>
    </source>
</evidence>
<dbReference type="Pfam" id="PF04266">
    <property type="entry name" value="ASCH"/>
    <property type="match status" value="1"/>
</dbReference>
<dbReference type="PIRSF" id="PIRSF029143">
    <property type="entry name" value="UCP029143"/>
    <property type="match status" value="1"/>
</dbReference>
<comment type="catalytic activity">
    <reaction evidence="2">
        <text>N(4)-acetyl-2'-deoxycytidine + H2O = 2'-deoxycytidine + acetate + H(+)</text>
        <dbReference type="Rhea" id="RHEA:62936"/>
        <dbReference type="ChEBI" id="CHEBI:15377"/>
        <dbReference type="ChEBI" id="CHEBI:15378"/>
        <dbReference type="ChEBI" id="CHEBI:15698"/>
        <dbReference type="ChEBI" id="CHEBI:30089"/>
        <dbReference type="ChEBI" id="CHEBI:146133"/>
        <dbReference type="EC" id="3.5.1.135"/>
    </reaction>
</comment>
<feature type="domain" description="ASCH" evidence="3">
    <location>
        <begin position="5"/>
        <end position="101"/>
    </location>
</feature>
<name>A0A4U9W3A3_SERFO</name>
<dbReference type="Gene3D" id="2.30.130.30">
    <property type="entry name" value="Hypothetical protein"/>
    <property type="match status" value="1"/>
</dbReference>